<dbReference type="InterPro" id="IPR045584">
    <property type="entry name" value="Pilin-like"/>
</dbReference>
<organism evidence="7 8">
    <name type="scientific">Candidatus Collierbacteria bacterium GW2011_GWA1_44_12</name>
    <dbReference type="NCBI Taxonomy" id="1618376"/>
    <lineage>
        <taxon>Bacteria</taxon>
        <taxon>Candidatus Collieribacteriota</taxon>
    </lineage>
</organism>
<dbReference type="InterPro" id="IPR000983">
    <property type="entry name" value="Bac_GSPG_pilin"/>
</dbReference>
<dbReference type="GO" id="GO:0015627">
    <property type="term" value="C:type II protein secretion system complex"/>
    <property type="evidence" value="ECO:0007669"/>
    <property type="project" value="InterPro"/>
</dbReference>
<evidence type="ECO:0000313" key="7">
    <source>
        <dbReference type="EMBL" id="KKT36349.1"/>
    </source>
</evidence>
<sequence>MDKKIKSNGFSLIELLVVLGIIAVLTGLIAFNFNTARMRARDVQRKNDLKELRSALELYKNDNNQVYPDMDYTTLIGTLDAAGYVQSTMQDPKLSVTGDPASWDEYEYLRLTATSYTISMCFENRADPLLDDSTTDCGPAGVGRLYVYDNQ</sequence>
<dbReference type="GO" id="GO:0015628">
    <property type="term" value="P:protein secretion by the type II secretion system"/>
    <property type="evidence" value="ECO:0007669"/>
    <property type="project" value="InterPro"/>
</dbReference>
<keyword evidence="3 6" id="KW-0812">Transmembrane</keyword>
<comment type="caution">
    <text evidence="7">The sequence shown here is derived from an EMBL/GenBank/DDBJ whole genome shotgun (WGS) entry which is preliminary data.</text>
</comment>
<gene>
    <name evidence="7" type="ORF">UW23_C0002G0016</name>
</gene>
<dbReference type="Pfam" id="PF07963">
    <property type="entry name" value="N_methyl"/>
    <property type="match status" value="1"/>
</dbReference>
<dbReference type="PRINTS" id="PR00813">
    <property type="entry name" value="BCTERIALGSPG"/>
</dbReference>
<evidence type="ECO:0000256" key="5">
    <source>
        <dbReference type="ARBA" id="ARBA00023136"/>
    </source>
</evidence>
<proteinExistence type="predicted"/>
<evidence type="ECO:0000313" key="8">
    <source>
        <dbReference type="Proteomes" id="UP000034069"/>
    </source>
</evidence>
<evidence type="ECO:0000256" key="4">
    <source>
        <dbReference type="ARBA" id="ARBA00022989"/>
    </source>
</evidence>
<name>A0A0G1JLM4_9BACT</name>
<dbReference type="SUPFAM" id="SSF54523">
    <property type="entry name" value="Pili subunits"/>
    <property type="match status" value="1"/>
</dbReference>
<feature type="transmembrane region" description="Helical" evidence="6">
    <location>
        <begin position="12"/>
        <end position="31"/>
    </location>
</feature>
<dbReference type="PANTHER" id="PTHR30093:SF44">
    <property type="entry name" value="TYPE II SECRETION SYSTEM CORE PROTEIN G"/>
    <property type="match status" value="1"/>
</dbReference>
<dbReference type="AlphaFoldDB" id="A0A0G1JLM4"/>
<accession>A0A0G1JLM4</accession>
<keyword evidence="5 6" id="KW-0472">Membrane</keyword>
<keyword evidence="2" id="KW-0488">Methylation</keyword>
<keyword evidence="4 6" id="KW-1133">Transmembrane helix</keyword>
<evidence type="ECO:0008006" key="9">
    <source>
        <dbReference type="Google" id="ProtNLM"/>
    </source>
</evidence>
<evidence type="ECO:0000256" key="6">
    <source>
        <dbReference type="SAM" id="Phobius"/>
    </source>
</evidence>
<comment type="subcellular location">
    <subcellularLocation>
        <location evidence="1">Membrane</location>
        <topology evidence="1">Single-pass membrane protein</topology>
    </subcellularLocation>
</comment>
<evidence type="ECO:0000256" key="2">
    <source>
        <dbReference type="ARBA" id="ARBA00022481"/>
    </source>
</evidence>
<dbReference type="PANTHER" id="PTHR30093">
    <property type="entry name" value="GENERAL SECRETION PATHWAY PROTEIN G"/>
    <property type="match status" value="1"/>
</dbReference>
<dbReference type="EMBL" id="LCHN01000002">
    <property type="protein sequence ID" value="KKT36349.1"/>
    <property type="molecule type" value="Genomic_DNA"/>
</dbReference>
<dbReference type="GO" id="GO:0016020">
    <property type="term" value="C:membrane"/>
    <property type="evidence" value="ECO:0007669"/>
    <property type="project" value="UniProtKB-SubCell"/>
</dbReference>
<dbReference type="InterPro" id="IPR012902">
    <property type="entry name" value="N_methyl_site"/>
</dbReference>
<evidence type="ECO:0000256" key="1">
    <source>
        <dbReference type="ARBA" id="ARBA00004167"/>
    </source>
</evidence>
<reference evidence="7 8" key="1">
    <citation type="journal article" date="2015" name="Nature">
        <title>rRNA introns, odd ribosomes, and small enigmatic genomes across a large radiation of phyla.</title>
        <authorList>
            <person name="Brown C.T."/>
            <person name="Hug L.A."/>
            <person name="Thomas B.C."/>
            <person name="Sharon I."/>
            <person name="Castelle C.J."/>
            <person name="Singh A."/>
            <person name="Wilkins M.J."/>
            <person name="Williams K.H."/>
            <person name="Banfield J.F."/>
        </authorList>
    </citation>
    <scope>NUCLEOTIDE SEQUENCE [LARGE SCALE GENOMIC DNA]</scope>
</reference>
<evidence type="ECO:0000256" key="3">
    <source>
        <dbReference type="ARBA" id="ARBA00022692"/>
    </source>
</evidence>
<protein>
    <recommendedName>
        <fullName evidence="9">General secretion pathway protein G</fullName>
    </recommendedName>
</protein>
<dbReference type="Gene3D" id="3.30.700.10">
    <property type="entry name" value="Glycoprotein, Type 4 Pilin"/>
    <property type="match status" value="1"/>
</dbReference>
<dbReference type="Proteomes" id="UP000034069">
    <property type="component" value="Unassembled WGS sequence"/>
</dbReference>
<dbReference type="NCBIfam" id="TIGR02532">
    <property type="entry name" value="IV_pilin_GFxxxE"/>
    <property type="match status" value="1"/>
</dbReference>